<dbReference type="EMBL" id="JAQIZT010000006">
    <property type="protein sequence ID" value="KAJ6992417.1"/>
    <property type="molecule type" value="Genomic_DNA"/>
</dbReference>
<gene>
    <name evidence="1" type="ORF">NC653_015720</name>
</gene>
<dbReference type="AlphaFoldDB" id="A0AAD6VYJ9"/>
<dbReference type="Proteomes" id="UP001164929">
    <property type="component" value="Chromosome 6"/>
</dbReference>
<reference evidence="1" key="1">
    <citation type="journal article" date="2023" name="Mol. Ecol. Resour.">
        <title>Chromosome-level genome assembly of a triploid poplar Populus alba 'Berolinensis'.</title>
        <authorList>
            <person name="Chen S."/>
            <person name="Yu Y."/>
            <person name="Wang X."/>
            <person name="Wang S."/>
            <person name="Zhang T."/>
            <person name="Zhou Y."/>
            <person name="He R."/>
            <person name="Meng N."/>
            <person name="Wang Y."/>
            <person name="Liu W."/>
            <person name="Liu Z."/>
            <person name="Liu J."/>
            <person name="Guo Q."/>
            <person name="Huang H."/>
            <person name="Sederoff R.R."/>
            <person name="Wang G."/>
            <person name="Qu G."/>
            <person name="Chen S."/>
        </authorList>
    </citation>
    <scope>NUCLEOTIDE SEQUENCE</scope>
    <source>
        <strain evidence="1">SC-2020</strain>
    </source>
</reference>
<evidence type="ECO:0000313" key="1">
    <source>
        <dbReference type="EMBL" id="KAJ6992417.1"/>
    </source>
</evidence>
<accession>A0AAD6VYJ9</accession>
<sequence length="89" mass="10449">MTLLPSPVTQKENGERRYRIWRCKKMKVLSFSHSLKNSFSYIKREVCNFNFVEIVCLDLSKIPKFSLSWLELNKLIDAKCAWFSTSVVA</sequence>
<keyword evidence="2" id="KW-1185">Reference proteome</keyword>
<organism evidence="1 2">
    <name type="scientific">Populus alba x Populus x berolinensis</name>
    <dbReference type="NCBI Taxonomy" id="444605"/>
    <lineage>
        <taxon>Eukaryota</taxon>
        <taxon>Viridiplantae</taxon>
        <taxon>Streptophyta</taxon>
        <taxon>Embryophyta</taxon>
        <taxon>Tracheophyta</taxon>
        <taxon>Spermatophyta</taxon>
        <taxon>Magnoliopsida</taxon>
        <taxon>eudicotyledons</taxon>
        <taxon>Gunneridae</taxon>
        <taxon>Pentapetalae</taxon>
        <taxon>rosids</taxon>
        <taxon>fabids</taxon>
        <taxon>Malpighiales</taxon>
        <taxon>Salicaceae</taxon>
        <taxon>Saliceae</taxon>
        <taxon>Populus</taxon>
    </lineage>
</organism>
<name>A0AAD6VYJ9_9ROSI</name>
<evidence type="ECO:0000313" key="2">
    <source>
        <dbReference type="Proteomes" id="UP001164929"/>
    </source>
</evidence>
<protein>
    <submittedName>
        <fullName evidence="1">Uncharacterized protein</fullName>
    </submittedName>
</protein>
<proteinExistence type="predicted"/>
<comment type="caution">
    <text evidence="1">The sequence shown here is derived from an EMBL/GenBank/DDBJ whole genome shotgun (WGS) entry which is preliminary data.</text>
</comment>